<dbReference type="PANTHER" id="PTHR38600">
    <property type="entry name" value="TRANSCRIPTIONAL REGULATORY PROTEIN"/>
    <property type="match status" value="1"/>
</dbReference>
<dbReference type="RefSeq" id="WP_135973233.1">
    <property type="nucleotide sequence ID" value="NZ_CP039291.1"/>
</dbReference>
<dbReference type="Proteomes" id="UP000296469">
    <property type="component" value="Chromosome"/>
</dbReference>
<organism evidence="2 3">
    <name type="scientific">Cellulomonas shaoxiangyii</name>
    <dbReference type="NCBI Taxonomy" id="2566013"/>
    <lineage>
        <taxon>Bacteria</taxon>
        <taxon>Bacillati</taxon>
        <taxon>Actinomycetota</taxon>
        <taxon>Actinomycetes</taxon>
        <taxon>Micrococcales</taxon>
        <taxon>Cellulomonadaceae</taxon>
        <taxon>Cellulomonas</taxon>
    </lineage>
</organism>
<dbReference type="PANTHER" id="PTHR38600:SF2">
    <property type="entry name" value="SLL0088 PROTEIN"/>
    <property type="match status" value="1"/>
</dbReference>
<dbReference type="OrthoDB" id="9806976at2"/>
<feature type="domain" description="HTH arsR-type" evidence="1">
    <location>
        <begin position="14"/>
        <end position="108"/>
    </location>
</feature>
<name>A0A4P7SJW3_9CELL</name>
<dbReference type="InterPro" id="IPR036390">
    <property type="entry name" value="WH_DNA-bd_sf"/>
</dbReference>
<protein>
    <submittedName>
        <fullName evidence="2">Transcriptional regulator</fullName>
    </submittedName>
</protein>
<gene>
    <name evidence="2" type="ORF">E5225_13710</name>
</gene>
<dbReference type="InterPro" id="IPR011991">
    <property type="entry name" value="ArsR-like_HTH"/>
</dbReference>
<sequence>MSTDPVAGPSAAGAPAGAAGDLDRVFQALSDGTRRALVERLAQGPASVSTLADPLPMSLPAVTQHLGVLEQAGIVTSHKLGRVRTYQLVPDAVRPALRWLDRHRLPAEQRLDRLAALVEPSRD</sequence>
<dbReference type="SMART" id="SM00418">
    <property type="entry name" value="HTH_ARSR"/>
    <property type="match status" value="1"/>
</dbReference>
<dbReference type="InterPro" id="IPR001845">
    <property type="entry name" value="HTH_ArsR_DNA-bd_dom"/>
</dbReference>
<dbReference type="SUPFAM" id="SSF46785">
    <property type="entry name" value="Winged helix' DNA-binding domain"/>
    <property type="match status" value="1"/>
</dbReference>
<dbReference type="InterPro" id="IPR036388">
    <property type="entry name" value="WH-like_DNA-bd_sf"/>
</dbReference>
<evidence type="ECO:0000259" key="1">
    <source>
        <dbReference type="PROSITE" id="PS50987"/>
    </source>
</evidence>
<dbReference type="NCBIfam" id="NF033788">
    <property type="entry name" value="HTH_metalloreg"/>
    <property type="match status" value="1"/>
</dbReference>
<evidence type="ECO:0000313" key="2">
    <source>
        <dbReference type="EMBL" id="QCB94452.1"/>
    </source>
</evidence>
<dbReference type="KEGG" id="celz:E5225_13710"/>
<proteinExistence type="predicted"/>
<dbReference type="Gene3D" id="1.10.10.10">
    <property type="entry name" value="Winged helix-like DNA-binding domain superfamily/Winged helix DNA-binding domain"/>
    <property type="match status" value="1"/>
</dbReference>
<dbReference type="Pfam" id="PF12840">
    <property type="entry name" value="HTH_20"/>
    <property type="match status" value="1"/>
</dbReference>
<dbReference type="EMBL" id="CP039291">
    <property type="protein sequence ID" value="QCB94452.1"/>
    <property type="molecule type" value="Genomic_DNA"/>
</dbReference>
<dbReference type="AlphaFoldDB" id="A0A4P7SJW3"/>
<dbReference type="PRINTS" id="PR00778">
    <property type="entry name" value="HTHARSR"/>
</dbReference>
<evidence type="ECO:0000313" key="3">
    <source>
        <dbReference type="Proteomes" id="UP000296469"/>
    </source>
</evidence>
<keyword evidence="3" id="KW-1185">Reference proteome</keyword>
<reference evidence="2 3" key="1">
    <citation type="submission" date="2019-04" db="EMBL/GenBank/DDBJ databases">
        <title>Isolation and identification of Cellulomonas shaoxiangyii sp. Nov. isolated from feces of the Tibetan antelopes (Pantholops hodgsonii) in the Qinghai-Tibet plateau of China.</title>
        <authorList>
            <person name="Tian Z."/>
        </authorList>
    </citation>
    <scope>NUCLEOTIDE SEQUENCE [LARGE SCALE GENOMIC DNA]</scope>
    <source>
        <strain evidence="2 3">Z28</strain>
    </source>
</reference>
<dbReference type="GO" id="GO:0003700">
    <property type="term" value="F:DNA-binding transcription factor activity"/>
    <property type="evidence" value="ECO:0007669"/>
    <property type="project" value="InterPro"/>
</dbReference>
<dbReference type="CDD" id="cd00090">
    <property type="entry name" value="HTH_ARSR"/>
    <property type="match status" value="1"/>
</dbReference>
<dbReference type="PROSITE" id="PS50987">
    <property type="entry name" value="HTH_ARSR_2"/>
    <property type="match status" value="1"/>
</dbReference>
<accession>A0A4P7SJW3</accession>